<dbReference type="RefSeq" id="WP_125259614.1">
    <property type="nucleotide sequence ID" value="NZ_CP114280.1"/>
</dbReference>
<feature type="domain" description="Copper resistance protein D" evidence="7">
    <location>
        <begin position="189"/>
        <end position="286"/>
    </location>
</feature>
<comment type="subcellular location">
    <subcellularLocation>
        <location evidence="6">Cell inner membrane</location>
        <topology evidence="6">Multi-pass membrane protein</topology>
    </subcellularLocation>
    <subcellularLocation>
        <location evidence="1">Cell membrane</location>
        <topology evidence="1">Multi-pass membrane protein</topology>
    </subcellularLocation>
</comment>
<name>A0ABY8G8A6_9GAMM</name>
<feature type="transmembrane region" description="Helical" evidence="6">
    <location>
        <begin position="95"/>
        <end position="111"/>
    </location>
</feature>
<comment type="function">
    <text evidence="6">Involved in copper resistance.</text>
</comment>
<keyword evidence="6" id="KW-0997">Cell inner membrane</keyword>
<protein>
    <recommendedName>
        <fullName evidence="6">Copper resistance protein D</fullName>
    </recommendedName>
</protein>
<feature type="transmembrane region" description="Helical" evidence="6">
    <location>
        <begin position="155"/>
        <end position="174"/>
    </location>
</feature>
<reference evidence="8 9" key="1">
    <citation type="submission" date="2022-12" db="EMBL/GenBank/DDBJ databases">
        <title>Complete genome sequencing of Dickeya lacustris type strain LMG30899.</title>
        <authorList>
            <person name="Dobhal S."/>
            <person name="Arizala D."/>
            <person name="Arif M."/>
        </authorList>
    </citation>
    <scope>NUCLEOTIDE SEQUENCE [LARGE SCALE GENOMIC DNA]</scope>
    <source>
        <strain evidence="8 9">LMG30899</strain>
    </source>
</reference>
<organism evidence="8 9">
    <name type="scientific">Dickeya lacustris</name>
    <dbReference type="NCBI Taxonomy" id="2259638"/>
    <lineage>
        <taxon>Bacteria</taxon>
        <taxon>Pseudomonadati</taxon>
        <taxon>Pseudomonadota</taxon>
        <taxon>Gammaproteobacteria</taxon>
        <taxon>Enterobacterales</taxon>
        <taxon>Pectobacteriaceae</taxon>
        <taxon>Dickeya</taxon>
    </lineage>
</organism>
<accession>A0ABY8G8A6</accession>
<dbReference type="PANTHER" id="PTHR34820">
    <property type="entry name" value="INNER MEMBRANE PROTEIN YEBZ"/>
    <property type="match status" value="1"/>
</dbReference>
<dbReference type="InterPro" id="IPR047689">
    <property type="entry name" value="CopD"/>
</dbReference>
<feature type="transmembrane region" description="Helical" evidence="6">
    <location>
        <begin position="224"/>
        <end position="245"/>
    </location>
</feature>
<dbReference type="PANTHER" id="PTHR34820:SF4">
    <property type="entry name" value="INNER MEMBRANE PROTEIN YEBZ"/>
    <property type="match status" value="1"/>
</dbReference>
<comment type="similarity">
    <text evidence="6">Belongs to the CopD family.</text>
</comment>
<keyword evidence="4 6" id="KW-1133">Transmembrane helix</keyword>
<sequence>MAALAFGYVLLRGLYFTSVMLLAGVGCLAGGLAPLSYRARLVGRLRIVTGVCCLIAVSSALGILCLQVGLMSGDEANIADIATWRAMLGTEFGRVWRWQPLLALVACYGAFRPRASHARWLLLCCVLQLLATSWLGHAAMQEGWPAFFHGINQALHILAAAFWFGGLAPLAVVVRDTHNPACRALAITTLMRFSYYGHLAVALVVVTGVINTLLILGWPISASLVYGGLLGVKVLLVVIMVLLALFNRYWVVPRFREAPAHSTRYFLYVTYSEWLLAVGVIALVSLFATLSPI</sequence>
<dbReference type="InterPro" id="IPR032694">
    <property type="entry name" value="CopC/D"/>
</dbReference>
<keyword evidence="3 6" id="KW-0812">Transmembrane</keyword>
<evidence type="ECO:0000256" key="2">
    <source>
        <dbReference type="ARBA" id="ARBA00022475"/>
    </source>
</evidence>
<dbReference type="Proteomes" id="UP001219630">
    <property type="component" value="Chromosome"/>
</dbReference>
<evidence type="ECO:0000256" key="6">
    <source>
        <dbReference type="RuleBase" id="RU369037"/>
    </source>
</evidence>
<feature type="transmembrane region" description="Helical" evidence="6">
    <location>
        <begin position="195"/>
        <end position="218"/>
    </location>
</feature>
<dbReference type="InterPro" id="IPR008457">
    <property type="entry name" value="Cu-R_CopD_dom"/>
</dbReference>
<feature type="transmembrane region" description="Helical" evidence="6">
    <location>
        <begin position="118"/>
        <end position="135"/>
    </location>
</feature>
<dbReference type="NCBIfam" id="NF033808">
    <property type="entry name" value="copper_CopD"/>
    <property type="match status" value="1"/>
</dbReference>
<evidence type="ECO:0000256" key="1">
    <source>
        <dbReference type="ARBA" id="ARBA00004651"/>
    </source>
</evidence>
<feature type="transmembrane region" description="Helical" evidence="6">
    <location>
        <begin position="14"/>
        <end position="35"/>
    </location>
</feature>
<evidence type="ECO:0000259" key="7">
    <source>
        <dbReference type="Pfam" id="PF05425"/>
    </source>
</evidence>
<gene>
    <name evidence="8" type="primary">copD</name>
    <name evidence="8" type="ORF">O1Q98_02260</name>
</gene>
<evidence type="ECO:0000256" key="5">
    <source>
        <dbReference type="ARBA" id="ARBA00023136"/>
    </source>
</evidence>
<evidence type="ECO:0000313" key="9">
    <source>
        <dbReference type="Proteomes" id="UP001219630"/>
    </source>
</evidence>
<proteinExistence type="inferred from homology"/>
<keyword evidence="9" id="KW-1185">Reference proteome</keyword>
<evidence type="ECO:0000313" key="8">
    <source>
        <dbReference type="EMBL" id="WFN56167.1"/>
    </source>
</evidence>
<keyword evidence="5 6" id="KW-0472">Membrane</keyword>
<evidence type="ECO:0000256" key="3">
    <source>
        <dbReference type="ARBA" id="ARBA00022692"/>
    </source>
</evidence>
<feature type="transmembrane region" description="Helical" evidence="6">
    <location>
        <begin position="47"/>
        <end position="70"/>
    </location>
</feature>
<keyword evidence="2 6" id="KW-1003">Cell membrane</keyword>
<keyword evidence="6" id="KW-0186">Copper</keyword>
<evidence type="ECO:0000256" key="4">
    <source>
        <dbReference type="ARBA" id="ARBA00022989"/>
    </source>
</evidence>
<feature type="transmembrane region" description="Helical" evidence="6">
    <location>
        <begin position="265"/>
        <end position="288"/>
    </location>
</feature>
<dbReference type="EMBL" id="CP114280">
    <property type="protein sequence ID" value="WFN56167.1"/>
    <property type="molecule type" value="Genomic_DNA"/>
</dbReference>
<dbReference type="Pfam" id="PF05425">
    <property type="entry name" value="CopD"/>
    <property type="match status" value="1"/>
</dbReference>